<keyword evidence="1" id="KW-0812">Transmembrane</keyword>
<keyword evidence="1" id="KW-1133">Transmembrane helix</keyword>
<feature type="transmembrane region" description="Helical" evidence="1">
    <location>
        <begin position="327"/>
        <end position="349"/>
    </location>
</feature>
<accession>A0ABR9XPA7</accession>
<evidence type="ECO:0000256" key="1">
    <source>
        <dbReference type="SAM" id="Phobius"/>
    </source>
</evidence>
<feature type="transmembrane region" description="Helical" evidence="1">
    <location>
        <begin position="375"/>
        <end position="395"/>
    </location>
</feature>
<reference evidence="2 3" key="1">
    <citation type="journal article" date="2020" name="Microorganisms">
        <title>Simultaneous Genome Sequencing of Prosthecochloris ethylica and Desulfuromonas acetoxidans within a Syntrophic Mixture Reveals Unique Pili and Protein Interactions.</title>
        <authorList>
            <person name="Kyndt J.A."/>
            <person name="Van Beeumen J.J."/>
            <person name="Meyer T.E."/>
        </authorList>
    </citation>
    <scope>NUCLEOTIDE SEQUENCE [LARGE SCALE GENOMIC DNA]</scope>
    <source>
        <strain evidence="2 3">N3</strain>
    </source>
</reference>
<evidence type="ECO:0000313" key="2">
    <source>
        <dbReference type="EMBL" id="MBF0635871.1"/>
    </source>
</evidence>
<keyword evidence="3" id="KW-1185">Reference proteome</keyword>
<feature type="transmembrane region" description="Helical" evidence="1">
    <location>
        <begin position="144"/>
        <end position="162"/>
    </location>
</feature>
<feature type="transmembrane region" description="Helical" evidence="1">
    <location>
        <begin position="21"/>
        <end position="39"/>
    </location>
</feature>
<organism evidence="2 3">
    <name type="scientific">Prosthecochloris ethylica</name>
    <dbReference type="NCBI Taxonomy" id="2743976"/>
    <lineage>
        <taxon>Bacteria</taxon>
        <taxon>Pseudomonadati</taxon>
        <taxon>Chlorobiota</taxon>
        <taxon>Chlorobiia</taxon>
        <taxon>Chlorobiales</taxon>
        <taxon>Chlorobiaceae</taxon>
        <taxon>Prosthecochloris</taxon>
    </lineage>
</organism>
<gene>
    <name evidence="2" type="ORF">INT08_01560</name>
</gene>
<protein>
    <submittedName>
        <fullName evidence="2">Uncharacterized protein</fullName>
    </submittedName>
</protein>
<sequence length="429" mass="47875">MSQNKGFDIELDSMARIYMSVSVFIIVLSVVLGAFGALADNHVLHTLHPYIFFGGFGNLAILILNRYLIAAVYPDLKIDTGKQMRYIYGVVMALVLITAAVVTHTPVLKAVAGLFLMAMAFFPARDIFRTLSVGRIWSDVSVRYYIFDVVFLLNANLGLFALGLKEAFPDTGIIPFFVTQSAYFLGSSFPLSISVMGFLYTYAWRRSPKKQVVKQLFSIWSYIFVGGVLVFLVAILAGHYVSMMVVSHILTFGVMAMLGGFAVYLNAFFHKHFQHPALAFLLTGLAMLLATSAYGIFNIYFYDQLPFGHVPPIRASKMWIYHSHTHAALMGWITFSFIGMIYIVLPAIVRTGSLEMLRTGDPLVRLIDEGAMSRAFRQLAVMVVSSLAVLLAFFFESNLLLFAGGIVYGGAVYYLRINLKHALKRKKEQ</sequence>
<feature type="transmembrane region" description="Helical" evidence="1">
    <location>
        <begin position="277"/>
        <end position="302"/>
    </location>
</feature>
<feature type="transmembrane region" description="Helical" evidence="1">
    <location>
        <begin position="401"/>
        <end position="419"/>
    </location>
</feature>
<keyword evidence="1" id="KW-0472">Membrane</keyword>
<feature type="transmembrane region" description="Helical" evidence="1">
    <location>
        <begin position="107"/>
        <end position="124"/>
    </location>
</feature>
<feature type="transmembrane region" description="Helical" evidence="1">
    <location>
        <begin position="51"/>
        <end position="73"/>
    </location>
</feature>
<feature type="transmembrane region" description="Helical" evidence="1">
    <location>
        <begin position="243"/>
        <end position="265"/>
    </location>
</feature>
<dbReference type="Proteomes" id="UP000619838">
    <property type="component" value="Unassembled WGS sequence"/>
</dbReference>
<proteinExistence type="predicted"/>
<dbReference type="RefSeq" id="WP_114607048.1">
    <property type="nucleotide sequence ID" value="NZ_JABVZQ010000004.1"/>
</dbReference>
<comment type="caution">
    <text evidence="2">The sequence shown here is derived from an EMBL/GenBank/DDBJ whole genome shotgun (WGS) entry which is preliminary data.</text>
</comment>
<feature type="transmembrane region" description="Helical" evidence="1">
    <location>
        <begin position="182"/>
        <end position="204"/>
    </location>
</feature>
<feature type="transmembrane region" description="Helical" evidence="1">
    <location>
        <begin position="216"/>
        <end position="237"/>
    </location>
</feature>
<feature type="transmembrane region" description="Helical" evidence="1">
    <location>
        <begin position="85"/>
        <end position="101"/>
    </location>
</feature>
<dbReference type="EMBL" id="JADGII010000002">
    <property type="protein sequence ID" value="MBF0635871.1"/>
    <property type="molecule type" value="Genomic_DNA"/>
</dbReference>
<evidence type="ECO:0000313" key="3">
    <source>
        <dbReference type="Proteomes" id="UP000619838"/>
    </source>
</evidence>
<name>A0ABR9XPA7_9CHLB</name>